<proteinExistence type="predicted"/>
<protein>
    <recommendedName>
        <fullName evidence="3">DUF4384 domain-containing protein</fullName>
    </recommendedName>
</protein>
<reference evidence="1 2" key="1">
    <citation type="submission" date="2023-06" db="EMBL/GenBank/DDBJ databases">
        <title>Roseiconus lacunae JC819 isolated from Gulf of Mannar region, Tamil Nadu.</title>
        <authorList>
            <person name="Pk S."/>
            <person name="Ch S."/>
            <person name="Ch V.R."/>
        </authorList>
    </citation>
    <scope>NUCLEOTIDE SEQUENCE [LARGE SCALE GENOMIC DNA]</scope>
    <source>
        <strain evidence="1 2">JC819</strain>
    </source>
</reference>
<evidence type="ECO:0008006" key="3">
    <source>
        <dbReference type="Google" id="ProtNLM"/>
    </source>
</evidence>
<comment type="caution">
    <text evidence="1">The sequence shown here is derived from an EMBL/GenBank/DDBJ whole genome shotgun (WGS) entry which is preliminary data.</text>
</comment>
<keyword evidence="2" id="KW-1185">Reference proteome</keyword>
<organism evidence="1 2">
    <name type="scientific">Roseiconus lacunae</name>
    <dbReference type="NCBI Taxonomy" id="2605694"/>
    <lineage>
        <taxon>Bacteria</taxon>
        <taxon>Pseudomonadati</taxon>
        <taxon>Planctomycetota</taxon>
        <taxon>Planctomycetia</taxon>
        <taxon>Pirellulales</taxon>
        <taxon>Pirellulaceae</taxon>
        <taxon>Roseiconus</taxon>
    </lineage>
</organism>
<accession>A0ABT7PI33</accession>
<sequence>MEWIETMEDTRHRKTMRPWMRDLRSSVVFACVSIICSASSSQAQSKFDDTFVPQSITKIPAGISVTSPSEQSPFNRLVLLANPRLSAGDAKTVSDTVRDAATKSSLTIMASVTKTSPDELSGEGNPPLSPQGEFRLASVGVGYSISSDQGRIIVSADTASELGVSLGLIQKQVLRSSESQLQRVTVVGKTDQIYVFDAPSIMHRRDQNRRYLTRHFVYLDAKTGEGAMMVWLMAPLGREHGKTAYPIIDHPIRVLPFETVETRDIFVDAGEFNFLGVPSEAAFGLVDLPPGRDIRWSKEAAMLAGSFSYSHTELNKLSIHLAALLKNSPDPLPRSQP</sequence>
<gene>
    <name evidence="1" type="ORF">QTN89_11940</name>
</gene>
<evidence type="ECO:0000313" key="1">
    <source>
        <dbReference type="EMBL" id="MDM4016143.1"/>
    </source>
</evidence>
<dbReference type="Proteomes" id="UP001239462">
    <property type="component" value="Unassembled WGS sequence"/>
</dbReference>
<evidence type="ECO:0000313" key="2">
    <source>
        <dbReference type="Proteomes" id="UP001239462"/>
    </source>
</evidence>
<dbReference type="EMBL" id="JASZZN010000007">
    <property type="protein sequence ID" value="MDM4016143.1"/>
    <property type="molecule type" value="Genomic_DNA"/>
</dbReference>
<name>A0ABT7PI33_9BACT</name>
<dbReference type="RefSeq" id="WP_149496006.1">
    <property type="nucleotide sequence ID" value="NZ_CP141221.1"/>
</dbReference>